<sequence length="416" mass="47707">MIQSWKRWGAIVLFFPFTLLSLEVVFRLANPPALRYYRDVKLLHAYHPEYGVTLAPNESRFVRHYADLWQGQFTTNSLGLRGLTEPDPTKPKLVCLGDSLVMGFGVSDEDTFCSLLDGYEDKGITYQSLNFGVDAYGSLGSYKRLKDLSTKIDGIKKVLFFISPNDFTMPDELRAQGILPDDENDALHENDLEWKNKFRIQFELTRISYLLQALKLAYEQTKVKWAQTKYIISLDSKQITESPLEYLKESFFVPVKKASCENKENFICPTPIPNLQITCSDSPVSPNDLEPLPETTRRAYDQMIQFAKEKGFEWIPVILPMQIEEVYCRQLGKYNVLGNYAMRAKQYLNSKSVTTIEILPYTDNMCGREFTIHGQTKKAGIQDYYIPGDGHLTKLGNLWASESIRSALKEKRPNAF</sequence>
<proteinExistence type="predicted"/>
<dbReference type="InterPro" id="IPR036514">
    <property type="entry name" value="SGNH_hydro_sf"/>
</dbReference>
<dbReference type="RefSeq" id="WP_135619353.1">
    <property type="nucleotide sequence ID" value="NZ_RQGG01000028.1"/>
</dbReference>
<dbReference type="Gene3D" id="3.40.50.1110">
    <property type="entry name" value="SGNH hydrolase"/>
    <property type="match status" value="1"/>
</dbReference>
<gene>
    <name evidence="1" type="ORF">EHQ59_09095</name>
</gene>
<accession>A0A4R9JT52</accession>
<name>A0A4R9JT52_9LEPT</name>
<dbReference type="SUPFAM" id="SSF52266">
    <property type="entry name" value="SGNH hydrolase"/>
    <property type="match status" value="1"/>
</dbReference>
<comment type="caution">
    <text evidence="1">The sequence shown here is derived from an EMBL/GenBank/DDBJ whole genome shotgun (WGS) entry which is preliminary data.</text>
</comment>
<organism evidence="1 2">
    <name type="scientific">Leptospira kemamanensis</name>
    <dbReference type="NCBI Taxonomy" id="2484942"/>
    <lineage>
        <taxon>Bacteria</taxon>
        <taxon>Pseudomonadati</taxon>
        <taxon>Spirochaetota</taxon>
        <taxon>Spirochaetia</taxon>
        <taxon>Leptospirales</taxon>
        <taxon>Leptospiraceae</taxon>
        <taxon>Leptospira</taxon>
    </lineage>
</organism>
<evidence type="ECO:0000313" key="1">
    <source>
        <dbReference type="EMBL" id="TGL53085.1"/>
    </source>
</evidence>
<evidence type="ECO:0000313" key="2">
    <source>
        <dbReference type="Proteomes" id="UP000297609"/>
    </source>
</evidence>
<dbReference type="GO" id="GO:0016788">
    <property type="term" value="F:hydrolase activity, acting on ester bonds"/>
    <property type="evidence" value="ECO:0007669"/>
    <property type="project" value="UniProtKB-ARBA"/>
</dbReference>
<dbReference type="OrthoDB" id="335816at2"/>
<dbReference type="Proteomes" id="UP000297609">
    <property type="component" value="Unassembled WGS sequence"/>
</dbReference>
<keyword evidence="2" id="KW-1185">Reference proteome</keyword>
<reference evidence="1" key="1">
    <citation type="journal article" date="2019" name="PLoS Negl. Trop. Dis.">
        <title>Revisiting the worldwide diversity of Leptospira species in the environment.</title>
        <authorList>
            <person name="Vincent A.T."/>
            <person name="Schiettekatte O."/>
            <person name="Bourhy P."/>
            <person name="Veyrier F.J."/>
            <person name="Picardeau M."/>
        </authorList>
    </citation>
    <scope>NUCLEOTIDE SEQUENCE [LARGE SCALE GENOMIC DNA]</scope>
    <source>
        <strain evidence="1">201702454</strain>
    </source>
</reference>
<protein>
    <submittedName>
        <fullName evidence="1">Lipase</fullName>
    </submittedName>
</protein>
<dbReference type="AlphaFoldDB" id="A0A4R9JT52"/>
<dbReference type="EMBL" id="RQGG01000028">
    <property type="protein sequence ID" value="TGL53085.1"/>
    <property type="molecule type" value="Genomic_DNA"/>
</dbReference>
<dbReference type="NCBIfam" id="NF047475">
    <property type="entry name" value="GDSL_LA_2490"/>
    <property type="match status" value="1"/>
</dbReference>